<protein>
    <submittedName>
        <fullName evidence="5">ABC transporter substrate-binding protein</fullName>
    </submittedName>
</protein>
<dbReference type="RefSeq" id="WP_206254188.1">
    <property type="nucleotide sequence ID" value="NZ_CP071060.1"/>
</dbReference>
<dbReference type="PANTHER" id="PTHR30024">
    <property type="entry name" value="ALIPHATIC SULFONATES-BINDING PROTEIN-RELATED"/>
    <property type="match status" value="1"/>
</dbReference>
<comment type="subcellular location">
    <subcellularLocation>
        <location evidence="1">Periplasm</location>
    </subcellularLocation>
</comment>
<evidence type="ECO:0000313" key="5">
    <source>
        <dbReference type="EMBL" id="QSI76525.1"/>
    </source>
</evidence>
<organism evidence="5 6">
    <name type="scientific">Niveibacterium microcysteis</name>
    <dbReference type="NCBI Taxonomy" id="2811415"/>
    <lineage>
        <taxon>Bacteria</taxon>
        <taxon>Pseudomonadati</taxon>
        <taxon>Pseudomonadota</taxon>
        <taxon>Betaproteobacteria</taxon>
        <taxon>Rhodocyclales</taxon>
        <taxon>Rhodocyclaceae</taxon>
        <taxon>Niveibacterium</taxon>
    </lineage>
</organism>
<name>A0ABX7M7V6_9RHOO</name>
<accession>A0ABX7M7V6</accession>
<keyword evidence="3" id="KW-0732">Signal</keyword>
<evidence type="ECO:0000259" key="4">
    <source>
        <dbReference type="Pfam" id="PF09084"/>
    </source>
</evidence>
<evidence type="ECO:0000256" key="2">
    <source>
        <dbReference type="ARBA" id="ARBA00010742"/>
    </source>
</evidence>
<sequence length="331" mass="35872">MPAGETVSPIRRSALRAALCYATVALAGCDRQAPVRAAPPLRIAIDLWAGYYPLLLARELGYLKAAGIEVEISLPENTRRLLSDFSAGSYDGVCVSLGDVITLTRTSPDIRMVLASDESAGGDVLLAREPFADAAALRGKRIGTSLGGFGELLVLRYLARFGLSFDDVKLVNADASSVPELLKRGEVDVGHSWEPYVSMARNSGCKAVFSSADTPGLIVDGLIFRLGVIESRPDAVRAVVAAWFRALAWWDSHPAEGDQRLLVLLKGRTNDVSRDGIKLLGVAENRAKFRQGDTDSSIVHVADQYIQHFISRGYLIRRPEPASLIDLRMLP</sequence>
<dbReference type="Gene3D" id="3.40.190.10">
    <property type="entry name" value="Periplasmic binding protein-like II"/>
    <property type="match status" value="2"/>
</dbReference>
<dbReference type="Pfam" id="PF09084">
    <property type="entry name" value="NMT1"/>
    <property type="match status" value="1"/>
</dbReference>
<keyword evidence="6" id="KW-1185">Reference proteome</keyword>
<evidence type="ECO:0000256" key="1">
    <source>
        <dbReference type="ARBA" id="ARBA00004418"/>
    </source>
</evidence>
<dbReference type="PANTHER" id="PTHR30024:SF47">
    <property type="entry name" value="TAURINE-BINDING PERIPLASMIC PROTEIN"/>
    <property type="match status" value="1"/>
</dbReference>
<feature type="domain" description="SsuA/THI5-like" evidence="4">
    <location>
        <begin position="52"/>
        <end position="256"/>
    </location>
</feature>
<dbReference type="SUPFAM" id="SSF53850">
    <property type="entry name" value="Periplasmic binding protein-like II"/>
    <property type="match status" value="1"/>
</dbReference>
<comment type="similarity">
    <text evidence="2">Belongs to the bacterial solute-binding protein SsuA/TauA family.</text>
</comment>
<dbReference type="InterPro" id="IPR015168">
    <property type="entry name" value="SsuA/THI5"/>
</dbReference>
<dbReference type="Proteomes" id="UP000663570">
    <property type="component" value="Chromosome"/>
</dbReference>
<evidence type="ECO:0000313" key="6">
    <source>
        <dbReference type="Proteomes" id="UP000663570"/>
    </source>
</evidence>
<reference evidence="5 6" key="1">
    <citation type="submission" date="2021-02" db="EMBL/GenBank/DDBJ databases">
        <title>Niveibacterium changnyeongensis HC41.</title>
        <authorList>
            <person name="Kang M."/>
        </authorList>
    </citation>
    <scope>NUCLEOTIDE SEQUENCE [LARGE SCALE GENOMIC DNA]</scope>
    <source>
        <strain evidence="5 6">HC41</strain>
    </source>
</reference>
<evidence type="ECO:0000256" key="3">
    <source>
        <dbReference type="ARBA" id="ARBA00022729"/>
    </source>
</evidence>
<dbReference type="EMBL" id="CP071060">
    <property type="protein sequence ID" value="QSI76525.1"/>
    <property type="molecule type" value="Genomic_DNA"/>
</dbReference>
<proteinExistence type="inferred from homology"/>
<gene>
    <name evidence="5" type="ORF">JY500_19015</name>
</gene>